<accession>A0AA87ZRP5</accession>
<gene>
    <name evidence="2" type="ORF">TIFTF001_008163</name>
</gene>
<dbReference type="Proteomes" id="UP001187192">
    <property type="component" value="Unassembled WGS sequence"/>
</dbReference>
<comment type="caution">
    <text evidence="2">The sequence shown here is derived from an EMBL/GenBank/DDBJ whole genome shotgun (WGS) entry which is preliminary data.</text>
</comment>
<evidence type="ECO:0000313" key="2">
    <source>
        <dbReference type="EMBL" id="GMN38942.1"/>
    </source>
</evidence>
<feature type="compositionally biased region" description="Basic and acidic residues" evidence="1">
    <location>
        <begin position="38"/>
        <end position="49"/>
    </location>
</feature>
<dbReference type="AlphaFoldDB" id="A0AA87ZRP5"/>
<keyword evidence="3" id="KW-1185">Reference proteome</keyword>
<name>A0AA87ZRP5_FICCA</name>
<evidence type="ECO:0000313" key="3">
    <source>
        <dbReference type="Proteomes" id="UP001187192"/>
    </source>
</evidence>
<sequence>MERRGMNPLQMIFRFGGKKMEKRCEDLSKNGCFSERRKNESMEVSHPRQSDCGSIPEEEEVLRPRSSSSQKLQGLVELVAVAKTAGFTECRLSYFEGSYCCPVLLSFSTIHCEMVDELARKKKGRILVIR</sequence>
<dbReference type="EMBL" id="BTGU01000009">
    <property type="protein sequence ID" value="GMN38942.1"/>
    <property type="molecule type" value="Genomic_DNA"/>
</dbReference>
<protein>
    <submittedName>
        <fullName evidence="2">Uncharacterized protein</fullName>
    </submittedName>
</protein>
<evidence type="ECO:0000256" key="1">
    <source>
        <dbReference type="SAM" id="MobiDB-lite"/>
    </source>
</evidence>
<organism evidence="2 3">
    <name type="scientific">Ficus carica</name>
    <name type="common">Common fig</name>
    <dbReference type="NCBI Taxonomy" id="3494"/>
    <lineage>
        <taxon>Eukaryota</taxon>
        <taxon>Viridiplantae</taxon>
        <taxon>Streptophyta</taxon>
        <taxon>Embryophyta</taxon>
        <taxon>Tracheophyta</taxon>
        <taxon>Spermatophyta</taxon>
        <taxon>Magnoliopsida</taxon>
        <taxon>eudicotyledons</taxon>
        <taxon>Gunneridae</taxon>
        <taxon>Pentapetalae</taxon>
        <taxon>rosids</taxon>
        <taxon>fabids</taxon>
        <taxon>Rosales</taxon>
        <taxon>Moraceae</taxon>
        <taxon>Ficeae</taxon>
        <taxon>Ficus</taxon>
    </lineage>
</organism>
<proteinExistence type="predicted"/>
<reference evidence="2" key="1">
    <citation type="submission" date="2023-07" db="EMBL/GenBank/DDBJ databases">
        <title>draft genome sequence of fig (Ficus carica).</title>
        <authorList>
            <person name="Takahashi T."/>
            <person name="Nishimura K."/>
        </authorList>
    </citation>
    <scope>NUCLEOTIDE SEQUENCE</scope>
</reference>
<feature type="region of interest" description="Disordered" evidence="1">
    <location>
        <begin position="38"/>
        <end position="66"/>
    </location>
</feature>